<feature type="transmembrane region" description="Helical" evidence="9">
    <location>
        <begin position="542"/>
        <end position="564"/>
    </location>
</feature>
<proteinExistence type="inferred from homology"/>
<organism evidence="11 12">
    <name type="scientific">Oncorhynchus tshawytscha</name>
    <name type="common">Chinook salmon</name>
    <name type="synonym">Salmo tshawytscha</name>
    <dbReference type="NCBI Taxonomy" id="74940"/>
    <lineage>
        <taxon>Eukaryota</taxon>
        <taxon>Metazoa</taxon>
        <taxon>Chordata</taxon>
        <taxon>Craniata</taxon>
        <taxon>Vertebrata</taxon>
        <taxon>Euteleostomi</taxon>
        <taxon>Actinopterygii</taxon>
        <taxon>Neopterygii</taxon>
        <taxon>Teleostei</taxon>
        <taxon>Protacanthopterygii</taxon>
        <taxon>Salmoniformes</taxon>
        <taxon>Salmonidae</taxon>
        <taxon>Salmoninae</taxon>
        <taxon>Oncorhynchus</taxon>
    </lineage>
</organism>
<dbReference type="Proteomes" id="UP000694402">
    <property type="component" value="Unassembled WGS sequence"/>
</dbReference>
<feature type="transmembrane region" description="Helical" evidence="9">
    <location>
        <begin position="721"/>
        <end position="741"/>
    </location>
</feature>
<gene>
    <name evidence="11" type="primary">si:ch73-173p19.2</name>
</gene>
<feature type="transmembrane region" description="Helical" evidence="9">
    <location>
        <begin position="605"/>
        <end position="623"/>
    </location>
</feature>
<evidence type="ECO:0000256" key="1">
    <source>
        <dbReference type="ARBA" id="ARBA00004141"/>
    </source>
</evidence>
<keyword evidence="6 9" id="KW-1133">Transmembrane helix</keyword>
<keyword evidence="5 9" id="KW-0375">Hydrogen ion transport</keyword>
<keyword evidence="10" id="KW-0175">Coiled coil</keyword>
<feature type="transmembrane region" description="Helical" evidence="9">
    <location>
        <begin position="576"/>
        <end position="593"/>
    </location>
</feature>
<sequence>MDSFFRSEEMCLVQLFFQTESAHNCINELGHLGLVQFKDLNPGTVAFQRRFVKEVKKCEEMERILRFLENEVVKSNIPIPADFTSETIPVPRDVLDLESRFDKLEQELKEINSNRDTLRQNFTQLMEINHLLQMTDDFFEEVAIRLFVAGVIKHERFPAFEKILWRLFHGNFVLRHAEIKPHEEENMDPVKKDVFVVFVQGDQIRGKIRKLCDGFHASMYPCPNNAYARKEMRTNVNTRIEDLRLVLKRTEEFRETTLTAAAANLQEWASKVKKMKAIYYTLNLCNIDITQKLIVAEIWCPVSDLNSVHTALIHGSEQSGSSLSPVVNRIQTQQTPPTFNRVTSFTSGFQSIIDAYGVGNYQEINPAPYTMVTFPFLFAVMFGDCGHGLVMTLLALWLILHQEHFRKLKNELIDMLVDGRYIIFLMGLFSIYTGLIYNDCFSKSFNVFGSSWSVRPMFHPHGPWTNDTLHDSGHLHLDPLVSGVYSGNPYPFGVDPIWNIASNKLSFLNSYKMKMSVIMGVAHMLFGVTLSLVNYINLKDVALQFIPEVIFMLSLFGYLIFLILYKWCVVMKSESAPSILLLFINMMLFDYSSEGTVLYRTQKPVQIFLVVVAVLMVPWLLFAKPLLLYRKHKQLKFLSLLFCLSLFFGVKKAFVSLQVSMADIFVYQGIHTIEYCLGCISNTASYLRLWALSLAHAELSEVLWKMVLQVALRVTSGMGSVLLAVTFAAFAVLTVTILLVMEGLSAFLHALRLHWVEFQNKFYKGSGYKFTPLSFDRMRDMQ</sequence>
<feature type="transmembrane region" description="Helical" evidence="9">
    <location>
        <begin position="635"/>
        <end position="654"/>
    </location>
</feature>
<reference evidence="11" key="2">
    <citation type="submission" date="2025-09" db="UniProtKB">
        <authorList>
            <consortium name="Ensembl"/>
        </authorList>
    </citation>
    <scope>IDENTIFICATION</scope>
</reference>
<evidence type="ECO:0000313" key="12">
    <source>
        <dbReference type="Proteomes" id="UP000694402"/>
    </source>
</evidence>
<dbReference type="GO" id="GO:0007035">
    <property type="term" value="P:vacuolar acidification"/>
    <property type="evidence" value="ECO:0007669"/>
    <property type="project" value="TreeGrafter"/>
</dbReference>
<feature type="transmembrane region" description="Helical" evidence="9">
    <location>
        <begin position="517"/>
        <end position="536"/>
    </location>
</feature>
<evidence type="ECO:0000256" key="4">
    <source>
        <dbReference type="ARBA" id="ARBA00022692"/>
    </source>
</evidence>
<name>A0A8C8J3J2_ONCTS</name>
<comment type="subcellular location">
    <subcellularLocation>
        <location evidence="1">Membrane</location>
        <topology evidence="1">Multi-pass membrane protein</topology>
    </subcellularLocation>
</comment>
<dbReference type="Ensembl" id="ENSOTST00005093382.2">
    <property type="protein sequence ID" value="ENSOTSP00005086020.1"/>
    <property type="gene ID" value="ENSOTSG00005040424.2"/>
</dbReference>
<dbReference type="GO" id="GO:0046961">
    <property type="term" value="F:proton-transporting ATPase activity, rotational mechanism"/>
    <property type="evidence" value="ECO:0007669"/>
    <property type="project" value="InterPro"/>
</dbReference>
<dbReference type="PANTHER" id="PTHR11629">
    <property type="entry name" value="VACUOLAR PROTON ATPASES"/>
    <property type="match status" value="1"/>
</dbReference>
<feature type="transmembrane region" description="Helical" evidence="9">
    <location>
        <begin position="420"/>
        <end position="437"/>
    </location>
</feature>
<feature type="coiled-coil region" evidence="10">
    <location>
        <begin position="51"/>
        <end position="121"/>
    </location>
</feature>
<feature type="transmembrane region" description="Helical" evidence="9">
    <location>
        <begin position="376"/>
        <end position="400"/>
    </location>
</feature>
<dbReference type="GO" id="GO:0000220">
    <property type="term" value="C:vacuolar proton-transporting V-type ATPase, V0 domain"/>
    <property type="evidence" value="ECO:0007669"/>
    <property type="project" value="InterPro"/>
</dbReference>
<dbReference type="InterPro" id="IPR026028">
    <property type="entry name" value="V-type_ATPase_116kDa_su_euka"/>
</dbReference>
<dbReference type="GO" id="GO:0005886">
    <property type="term" value="C:plasma membrane"/>
    <property type="evidence" value="ECO:0007669"/>
    <property type="project" value="TreeGrafter"/>
</dbReference>
<protein>
    <recommendedName>
        <fullName evidence="9">V-type proton ATPase subunit a</fullName>
    </recommendedName>
</protein>
<dbReference type="PANTHER" id="PTHR11629:SF90">
    <property type="entry name" value="V-TYPE PROTON ATPASE SUBUNIT A"/>
    <property type="match status" value="1"/>
</dbReference>
<dbReference type="InterPro" id="IPR002490">
    <property type="entry name" value="V-ATPase_116kDa_su"/>
</dbReference>
<evidence type="ECO:0000313" key="11">
    <source>
        <dbReference type="Ensembl" id="ENSOTSP00005086020.1"/>
    </source>
</evidence>
<dbReference type="AlphaFoldDB" id="A0A8C8J3J2"/>
<comment type="function">
    <text evidence="9">Essential component of the vacuolar proton pump (V-ATPase), a multimeric enzyme that catalyzes the translocation of protons across the membranes. Required for assembly and activity of the V-ATPase.</text>
</comment>
<evidence type="ECO:0000256" key="2">
    <source>
        <dbReference type="ARBA" id="ARBA00009904"/>
    </source>
</evidence>
<evidence type="ECO:0000256" key="5">
    <source>
        <dbReference type="ARBA" id="ARBA00022781"/>
    </source>
</evidence>
<evidence type="ECO:0000256" key="7">
    <source>
        <dbReference type="ARBA" id="ARBA00023065"/>
    </source>
</evidence>
<evidence type="ECO:0000256" key="10">
    <source>
        <dbReference type="SAM" id="Coils"/>
    </source>
</evidence>
<accession>A0A8C8J3J2</accession>
<keyword evidence="7 9" id="KW-0406">Ion transport</keyword>
<dbReference type="GO" id="GO:0051117">
    <property type="term" value="F:ATPase binding"/>
    <property type="evidence" value="ECO:0007669"/>
    <property type="project" value="TreeGrafter"/>
</dbReference>
<evidence type="ECO:0000256" key="9">
    <source>
        <dbReference type="RuleBase" id="RU361189"/>
    </source>
</evidence>
<evidence type="ECO:0000256" key="3">
    <source>
        <dbReference type="ARBA" id="ARBA00022448"/>
    </source>
</evidence>
<keyword evidence="4 9" id="KW-0812">Transmembrane</keyword>
<evidence type="ECO:0000256" key="8">
    <source>
        <dbReference type="ARBA" id="ARBA00023136"/>
    </source>
</evidence>
<evidence type="ECO:0000256" key="6">
    <source>
        <dbReference type="ARBA" id="ARBA00022989"/>
    </source>
</evidence>
<keyword evidence="8 9" id="KW-0472">Membrane</keyword>
<dbReference type="Pfam" id="PF01496">
    <property type="entry name" value="V_ATPase_I"/>
    <property type="match status" value="2"/>
</dbReference>
<reference evidence="11" key="1">
    <citation type="submission" date="2025-08" db="UniProtKB">
        <authorList>
            <consortium name="Ensembl"/>
        </authorList>
    </citation>
    <scope>IDENTIFICATION</scope>
</reference>
<keyword evidence="12" id="KW-1185">Reference proteome</keyword>
<dbReference type="PIRSF" id="PIRSF001293">
    <property type="entry name" value="ATP6V0A1"/>
    <property type="match status" value="1"/>
</dbReference>
<comment type="similarity">
    <text evidence="2 9">Belongs to the V-ATPase 116 kDa subunit family.</text>
</comment>
<dbReference type="GeneTree" id="ENSGT00950000182881"/>
<keyword evidence="3 9" id="KW-0813">Transport</keyword>